<dbReference type="AlphaFoldDB" id="A0A951PFS9"/>
<reference evidence="1" key="1">
    <citation type="submission" date="2021-05" db="EMBL/GenBank/DDBJ databases">
        <authorList>
            <person name="Pietrasiak N."/>
            <person name="Ward R."/>
            <person name="Stajich J.E."/>
            <person name="Kurbessoian T."/>
        </authorList>
    </citation>
    <scope>NUCLEOTIDE SEQUENCE</scope>
    <source>
        <strain evidence="1">GSE-TBD4-15B</strain>
    </source>
</reference>
<name>A0A951PFS9_9CYAN</name>
<comment type="caution">
    <text evidence="1">The sequence shown here is derived from an EMBL/GenBank/DDBJ whole genome shotgun (WGS) entry which is preliminary data.</text>
</comment>
<evidence type="ECO:0000313" key="1">
    <source>
        <dbReference type="EMBL" id="MBW4468533.1"/>
    </source>
</evidence>
<protein>
    <submittedName>
        <fullName evidence="1">Uncharacterized protein</fullName>
    </submittedName>
</protein>
<dbReference type="Proteomes" id="UP000707356">
    <property type="component" value="Unassembled WGS sequence"/>
</dbReference>
<accession>A0A951PFS9</accession>
<sequence>MDSSALRLVWDVVEETQITDLLTLPDTALVKLLLQRISRRVLLSGEEVCALYDYISARTRLIRDMADSRAA</sequence>
<gene>
    <name evidence="1" type="ORF">KME07_24165</name>
</gene>
<evidence type="ECO:0000313" key="2">
    <source>
        <dbReference type="Proteomes" id="UP000707356"/>
    </source>
</evidence>
<proteinExistence type="predicted"/>
<dbReference type="EMBL" id="JAHHHV010000090">
    <property type="protein sequence ID" value="MBW4468533.1"/>
    <property type="molecule type" value="Genomic_DNA"/>
</dbReference>
<organism evidence="1 2">
    <name type="scientific">Pegethrix bostrychoides GSE-TBD4-15B</name>
    <dbReference type="NCBI Taxonomy" id="2839662"/>
    <lineage>
        <taxon>Bacteria</taxon>
        <taxon>Bacillati</taxon>
        <taxon>Cyanobacteriota</taxon>
        <taxon>Cyanophyceae</taxon>
        <taxon>Oculatellales</taxon>
        <taxon>Oculatellaceae</taxon>
        <taxon>Pegethrix</taxon>
    </lineage>
</organism>
<reference evidence="1" key="2">
    <citation type="journal article" date="2022" name="Microbiol. Resour. Announc.">
        <title>Metagenome Sequencing to Explore Phylogenomics of Terrestrial Cyanobacteria.</title>
        <authorList>
            <person name="Ward R.D."/>
            <person name="Stajich J.E."/>
            <person name="Johansen J.R."/>
            <person name="Huntemann M."/>
            <person name="Clum A."/>
            <person name="Foster B."/>
            <person name="Foster B."/>
            <person name="Roux S."/>
            <person name="Palaniappan K."/>
            <person name="Varghese N."/>
            <person name="Mukherjee S."/>
            <person name="Reddy T.B.K."/>
            <person name="Daum C."/>
            <person name="Copeland A."/>
            <person name="Chen I.A."/>
            <person name="Ivanova N.N."/>
            <person name="Kyrpides N.C."/>
            <person name="Shapiro N."/>
            <person name="Eloe-Fadrosh E.A."/>
            <person name="Pietrasiak N."/>
        </authorList>
    </citation>
    <scope>NUCLEOTIDE SEQUENCE</scope>
    <source>
        <strain evidence="1">GSE-TBD4-15B</strain>
    </source>
</reference>